<dbReference type="Proteomes" id="UP000053593">
    <property type="component" value="Unassembled WGS sequence"/>
</dbReference>
<organism evidence="2 3">
    <name type="scientific">Collybiopsis luxurians FD-317 M1</name>
    <dbReference type="NCBI Taxonomy" id="944289"/>
    <lineage>
        <taxon>Eukaryota</taxon>
        <taxon>Fungi</taxon>
        <taxon>Dikarya</taxon>
        <taxon>Basidiomycota</taxon>
        <taxon>Agaricomycotina</taxon>
        <taxon>Agaricomycetes</taxon>
        <taxon>Agaricomycetidae</taxon>
        <taxon>Agaricales</taxon>
        <taxon>Marasmiineae</taxon>
        <taxon>Omphalotaceae</taxon>
        <taxon>Collybiopsis</taxon>
        <taxon>Collybiopsis luxurians</taxon>
    </lineage>
</organism>
<dbReference type="AlphaFoldDB" id="A0A0D0CF80"/>
<dbReference type="HOGENOM" id="CLU_1525324_0_0_1"/>
<evidence type="ECO:0000313" key="3">
    <source>
        <dbReference type="Proteomes" id="UP000053593"/>
    </source>
</evidence>
<evidence type="ECO:0000313" key="2">
    <source>
        <dbReference type="EMBL" id="KIK56742.1"/>
    </source>
</evidence>
<feature type="region of interest" description="Disordered" evidence="1">
    <location>
        <begin position="157"/>
        <end position="176"/>
    </location>
</feature>
<name>A0A0D0CF80_9AGAR</name>
<reference evidence="2 3" key="1">
    <citation type="submission" date="2014-04" db="EMBL/GenBank/DDBJ databases">
        <title>Evolutionary Origins and Diversification of the Mycorrhizal Mutualists.</title>
        <authorList>
            <consortium name="DOE Joint Genome Institute"/>
            <consortium name="Mycorrhizal Genomics Consortium"/>
            <person name="Kohler A."/>
            <person name="Kuo A."/>
            <person name="Nagy L.G."/>
            <person name="Floudas D."/>
            <person name="Copeland A."/>
            <person name="Barry K.W."/>
            <person name="Cichocki N."/>
            <person name="Veneault-Fourrey C."/>
            <person name="LaButti K."/>
            <person name="Lindquist E.A."/>
            <person name="Lipzen A."/>
            <person name="Lundell T."/>
            <person name="Morin E."/>
            <person name="Murat C."/>
            <person name="Riley R."/>
            <person name="Ohm R."/>
            <person name="Sun H."/>
            <person name="Tunlid A."/>
            <person name="Henrissat B."/>
            <person name="Grigoriev I.V."/>
            <person name="Hibbett D.S."/>
            <person name="Martin F."/>
        </authorList>
    </citation>
    <scope>NUCLEOTIDE SEQUENCE [LARGE SCALE GENOMIC DNA]</scope>
    <source>
        <strain evidence="2 3">FD-317 M1</strain>
    </source>
</reference>
<keyword evidence="3" id="KW-1185">Reference proteome</keyword>
<proteinExistence type="predicted"/>
<accession>A0A0D0CF80</accession>
<evidence type="ECO:0000256" key="1">
    <source>
        <dbReference type="SAM" id="MobiDB-lite"/>
    </source>
</evidence>
<sequence>MHLTSVALGRARIQKTEAPTVKESTWLLPGALPILNRKSTARTTTGVMNDSTTPPLRPHVFQSLVARFSLLFDLLSTFWTSFHSPGPPFNLRDLRSTLQGLRLTSRTSVQPLGLLRSLPWTSVQPPGPLFNLPDFRSTSRTPVQPPGPPFIAFISVPSSSTSNRTSRSDTCQTYHR</sequence>
<dbReference type="EMBL" id="KN834795">
    <property type="protein sequence ID" value="KIK56742.1"/>
    <property type="molecule type" value="Genomic_DNA"/>
</dbReference>
<gene>
    <name evidence="2" type="ORF">GYMLUDRAFT_247525</name>
</gene>
<protein>
    <submittedName>
        <fullName evidence="2">Uncharacterized protein</fullName>
    </submittedName>
</protein>